<dbReference type="CDD" id="cd15904">
    <property type="entry name" value="TSPO_MBR"/>
    <property type="match status" value="1"/>
</dbReference>
<evidence type="ECO:0000256" key="6">
    <source>
        <dbReference type="SAM" id="Phobius"/>
    </source>
</evidence>
<proteinExistence type="inferred from homology"/>
<dbReference type="OrthoDB" id="8841220at2759"/>
<evidence type="ECO:0000256" key="2">
    <source>
        <dbReference type="ARBA" id="ARBA00007524"/>
    </source>
</evidence>
<keyword evidence="8" id="KW-1185">Reference proteome</keyword>
<comment type="similarity">
    <text evidence="2">Belongs to the TspO/BZRP family.</text>
</comment>
<gene>
    <name evidence="7" type="ORF">CROQUDRAFT_653752</name>
</gene>
<keyword evidence="5 6" id="KW-0472">Membrane</keyword>
<evidence type="ECO:0000256" key="4">
    <source>
        <dbReference type="ARBA" id="ARBA00022989"/>
    </source>
</evidence>
<dbReference type="GO" id="GO:0005741">
    <property type="term" value="C:mitochondrial outer membrane"/>
    <property type="evidence" value="ECO:0007669"/>
    <property type="project" value="TreeGrafter"/>
</dbReference>
<accession>A0A9P6TF71</accession>
<feature type="transmembrane region" description="Helical" evidence="6">
    <location>
        <begin position="99"/>
        <end position="117"/>
    </location>
</feature>
<feature type="transmembrane region" description="Helical" evidence="6">
    <location>
        <begin position="123"/>
        <end position="141"/>
    </location>
</feature>
<dbReference type="GO" id="GO:0033013">
    <property type="term" value="P:tetrapyrrole metabolic process"/>
    <property type="evidence" value="ECO:0007669"/>
    <property type="project" value="UniProtKB-ARBA"/>
</dbReference>
<protein>
    <recommendedName>
        <fullName evidence="9">TspO/MBR-related protein</fullName>
    </recommendedName>
</protein>
<dbReference type="PANTHER" id="PTHR10057:SF0">
    <property type="entry name" value="TRANSLOCATOR PROTEIN"/>
    <property type="match status" value="1"/>
</dbReference>
<keyword evidence="4 6" id="KW-1133">Transmembrane helix</keyword>
<feature type="transmembrane region" description="Helical" evidence="6">
    <location>
        <begin position="148"/>
        <end position="172"/>
    </location>
</feature>
<evidence type="ECO:0008006" key="9">
    <source>
        <dbReference type="Google" id="ProtNLM"/>
    </source>
</evidence>
<comment type="subcellular location">
    <subcellularLocation>
        <location evidence="1">Membrane</location>
        <topology evidence="1">Multi-pass membrane protein</topology>
    </subcellularLocation>
</comment>
<dbReference type="AlphaFoldDB" id="A0A9P6TF71"/>
<dbReference type="InterPro" id="IPR038330">
    <property type="entry name" value="TspO/MBR-related_sf"/>
</dbReference>
<dbReference type="Gene3D" id="1.20.1260.100">
    <property type="entry name" value="TspO/MBR protein"/>
    <property type="match status" value="1"/>
</dbReference>
<evidence type="ECO:0000256" key="3">
    <source>
        <dbReference type="ARBA" id="ARBA00022692"/>
    </source>
</evidence>
<comment type="caution">
    <text evidence="7">The sequence shown here is derived from an EMBL/GenBank/DDBJ whole genome shotgun (WGS) entry which is preliminary data.</text>
</comment>
<name>A0A9P6TF71_9BASI</name>
<dbReference type="EMBL" id="MU167228">
    <property type="protein sequence ID" value="KAG0149440.1"/>
    <property type="molecule type" value="Genomic_DNA"/>
</dbReference>
<dbReference type="FunFam" id="1.20.1260.100:FF:000001">
    <property type="entry name" value="translocator protein 2"/>
    <property type="match status" value="1"/>
</dbReference>
<evidence type="ECO:0000313" key="7">
    <source>
        <dbReference type="EMBL" id="KAG0149440.1"/>
    </source>
</evidence>
<keyword evidence="3 6" id="KW-0812">Transmembrane</keyword>
<evidence type="ECO:0000256" key="1">
    <source>
        <dbReference type="ARBA" id="ARBA00004141"/>
    </source>
</evidence>
<dbReference type="InterPro" id="IPR004307">
    <property type="entry name" value="TspO_MBR"/>
</dbReference>
<evidence type="ECO:0000256" key="5">
    <source>
        <dbReference type="ARBA" id="ARBA00023136"/>
    </source>
</evidence>
<reference evidence="7" key="1">
    <citation type="submission" date="2013-11" db="EMBL/GenBank/DDBJ databases">
        <title>Genome sequence of the fusiform rust pathogen reveals effectors for host alternation and coevolution with pine.</title>
        <authorList>
            <consortium name="DOE Joint Genome Institute"/>
            <person name="Smith K."/>
            <person name="Pendleton A."/>
            <person name="Kubisiak T."/>
            <person name="Anderson C."/>
            <person name="Salamov A."/>
            <person name="Aerts A."/>
            <person name="Riley R."/>
            <person name="Clum A."/>
            <person name="Lindquist E."/>
            <person name="Ence D."/>
            <person name="Campbell M."/>
            <person name="Kronenberg Z."/>
            <person name="Feau N."/>
            <person name="Dhillon B."/>
            <person name="Hamelin R."/>
            <person name="Burleigh J."/>
            <person name="Smith J."/>
            <person name="Yandell M."/>
            <person name="Nelson C."/>
            <person name="Grigoriev I."/>
            <person name="Davis J."/>
        </authorList>
    </citation>
    <scope>NUCLEOTIDE SEQUENCE</scope>
    <source>
        <strain evidence="7">G11</strain>
    </source>
</reference>
<feature type="transmembrane region" description="Helical" evidence="6">
    <location>
        <begin position="57"/>
        <end position="78"/>
    </location>
</feature>
<dbReference type="Pfam" id="PF03073">
    <property type="entry name" value="TspO_MBR"/>
    <property type="match status" value="1"/>
</dbReference>
<dbReference type="PIRSF" id="PIRSF005859">
    <property type="entry name" value="PBR"/>
    <property type="match status" value="1"/>
</dbReference>
<dbReference type="PANTHER" id="PTHR10057">
    <property type="entry name" value="PERIPHERAL-TYPE BENZODIAZEPINE RECEPTOR"/>
    <property type="match status" value="1"/>
</dbReference>
<organism evidence="7 8">
    <name type="scientific">Cronartium quercuum f. sp. fusiforme G11</name>
    <dbReference type="NCBI Taxonomy" id="708437"/>
    <lineage>
        <taxon>Eukaryota</taxon>
        <taxon>Fungi</taxon>
        <taxon>Dikarya</taxon>
        <taxon>Basidiomycota</taxon>
        <taxon>Pucciniomycotina</taxon>
        <taxon>Pucciniomycetes</taxon>
        <taxon>Pucciniales</taxon>
        <taxon>Coleosporiaceae</taxon>
        <taxon>Cronartium</taxon>
    </lineage>
</organism>
<evidence type="ECO:0000313" key="8">
    <source>
        <dbReference type="Proteomes" id="UP000886653"/>
    </source>
</evidence>
<sequence length="192" mass="21628">MPLYSTIPISLLGISSNTPSAVLFPVALGTASGFITRTSVSTWYPTLKKPAYEPPRWAFPVAWTYLYASMGYASHLLAESIQRTSILEKAEMASTALELYYIQLGLNMLWTPLFFGFKKPGMALIEIIGLSSTVFWMTNISRKVNMKAFYLFLPYCAWLSYATYLNAGIWYLNGGKQKLSKLFKKSVQPKQD</sequence>
<dbReference type="Proteomes" id="UP000886653">
    <property type="component" value="Unassembled WGS sequence"/>
</dbReference>